<proteinExistence type="predicted"/>
<reference evidence="2" key="1">
    <citation type="submission" date="2012-06" db="EMBL/GenBank/DDBJ databases">
        <title>The complete genome of Belliella baltica DSM 15883.</title>
        <authorList>
            <person name="Lucas S."/>
            <person name="Copeland A."/>
            <person name="Lapidus A."/>
            <person name="Goodwin L."/>
            <person name="Pitluck S."/>
            <person name="Peters L."/>
            <person name="Mikhailova N."/>
            <person name="Davenport K."/>
            <person name="Kyrpides N."/>
            <person name="Mavromatis K."/>
            <person name="Pagani I."/>
            <person name="Ivanova N."/>
            <person name="Ovchinnikova G."/>
            <person name="Zeytun A."/>
            <person name="Detter J.C."/>
            <person name="Han C."/>
            <person name="Land M."/>
            <person name="Hauser L."/>
            <person name="Markowitz V."/>
            <person name="Cheng J.-F."/>
            <person name="Hugenholtz P."/>
            <person name="Woyke T."/>
            <person name="Wu D."/>
            <person name="Tindall B."/>
            <person name="Pomrenke H."/>
            <person name="Brambilla E."/>
            <person name="Klenk H.-P."/>
            <person name="Eisen J.A."/>
        </authorList>
    </citation>
    <scope>NUCLEOTIDE SEQUENCE [LARGE SCALE GENOMIC DNA]</scope>
    <source>
        <strain evidence="2">DSM 15883 / CIP 108006 / LMG 21964 / BA134</strain>
    </source>
</reference>
<dbReference type="EMBL" id="CP003281">
    <property type="protein sequence ID" value="AFL83382.1"/>
    <property type="molecule type" value="Genomic_DNA"/>
</dbReference>
<dbReference type="RefSeq" id="WP_014771391.1">
    <property type="nucleotide sequence ID" value="NC_018010.1"/>
</dbReference>
<dbReference type="HOGENOM" id="CLU_768734_0_0_10"/>
<keyword evidence="2" id="KW-1185">Reference proteome</keyword>
<sequence>MRISLLIILIILSSCNINNKELLELPINIISSDTVLINTKQVIFNNSNFILDKNSEFLTIQDDRKILILNFKDMKILENLDLNTLQFALPEVNLKGVNYDPETKNIHLFFPDKSKVIVLNSQRDKYQEIELSGLEDEEHEFFNYQESFYYLSEQMSYVTGIRSKFRNTDIRKYINTSSFVGVFNAIDGRLQNVMGGFPQERKKEPIDVLSRGLFRFNIKGNKIFIRQSLGSPLIEIFDTNGNLIKYSKIYSSALDYKLYEYQGGEIGSSKIGDSYLSLIPIDDQFIASMAVKYRDENMDINEDHGFLLIEDSKNNIIYSKEIYPYQKLIHADNESLYFIRVHPNIDELILIKQKYTLQNS</sequence>
<dbReference type="PROSITE" id="PS51257">
    <property type="entry name" value="PROKAR_LIPOPROTEIN"/>
    <property type="match status" value="1"/>
</dbReference>
<dbReference type="AlphaFoldDB" id="I3Z2B4"/>
<gene>
    <name evidence="1" type="ordered locus">Belba_0729</name>
</gene>
<evidence type="ECO:0000313" key="1">
    <source>
        <dbReference type="EMBL" id="AFL83382.1"/>
    </source>
</evidence>
<protein>
    <submittedName>
        <fullName evidence="1">Uncharacterized protein</fullName>
    </submittedName>
</protein>
<dbReference type="Proteomes" id="UP000006050">
    <property type="component" value="Chromosome"/>
</dbReference>
<dbReference type="KEGG" id="bbd:Belba_0729"/>
<organism evidence="1 2">
    <name type="scientific">Belliella baltica (strain DSM 15883 / CIP 108006 / LMG 21964 / BA134)</name>
    <dbReference type="NCBI Taxonomy" id="866536"/>
    <lineage>
        <taxon>Bacteria</taxon>
        <taxon>Pseudomonadati</taxon>
        <taxon>Bacteroidota</taxon>
        <taxon>Cytophagia</taxon>
        <taxon>Cytophagales</taxon>
        <taxon>Cyclobacteriaceae</taxon>
        <taxon>Belliella</taxon>
    </lineage>
</organism>
<evidence type="ECO:0000313" key="2">
    <source>
        <dbReference type="Proteomes" id="UP000006050"/>
    </source>
</evidence>
<accession>I3Z2B4</accession>
<name>I3Z2B4_BELBD</name>